<evidence type="ECO:0000313" key="1">
    <source>
        <dbReference type="EMBL" id="GAI81550.1"/>
    </source>
</evidence>
<reference evidence="1" key="1">
    <citation type="journal article" date="2014" name="Front. Microbiol.">
        <title>High frequency of phylogenetically diverse reductive dehalogenase-homologous genes in deep subseafloor sedimentary metagenomes.</title>
        <authorList>
            <person name="Kawai M."/>
            <person name="Futagami T."/>
            <person name="Toyoda A."/>
            <person name="Takaki Y."/>
            <person name="Nishi S."/>
            <person name="Hori S."/>
            <person name="Arai W."/>
            <person name="Tsubouchi T."/>
            <person name="Morono Y."/>
            <person name="Uchiyama I."/>
            <person name="Ito T."/>
            <person name="Fujiyama A."/>
            <person name="Inagaki F."/>
            <person name="Takami H."/>
        </authorList>
    </citation>
    <scope>NUCLEOTIDE SEQUENCE</scope>
    <source>
        <strain evidence="1">Expedition CK06-06</strain>
    </source>
</reference>
<dbReference type="AlphaFoldDB" id="X1T1S5"/>
<dbReference type="EMBL" id="BARW01013591">
    <property type="protein sequence ID" value="GAI81550.1"/>
    <property type="molecule type" value="Genomic_DNA"/>
</dbReference>
<organism evidence="1">
    <name type="scientific">marine sediment metagenome</name>
    <dbReference type="NCBI Taxonomy" id="412755"/>
    <lineage>
        <taxon>unclassified sequences</taxon>
        <taxon>metagenomes</taxon>
        <taxon>ecological metagenomes</taxon>
    </lineage>
</organism>
<proteinExistence type="predicted"/>
<name>X1T1S5_9ZZZZ</name>
<feature type="non-terminal residue" evidence="1">
    <location>
        <position position="1"/>
    </location>
</feature>
<gene>
    <name evidence="1" type="ORF">S12H4_24793</name>
</gene>
<accession>X1T1S5</accession>
<comment type="caution">
    <text evidence="1">The sequence shown here is derived from an EMBL/GenBank/DDBJ whole genome shotgun (WGS) entry which is preliminary data.</text>
</comment>
<protein>
    <submittedName>
        <fullName evidence="1">Uncharacterized protein</fullName>
    </submittedName>
</protein>
<sequence length="56" mass="6728">GYVGSVFLDWSARKVGLKELWTLKWHRKFNTAGPWTLASDVQPEDWPEWLRSFRDY</sequence>